<evidence type="ECO:0000259" key="1">
    <source>
        <dbReference type="PROSITE" id="PS50811"/>
    </source>
</evidence>
<dbReference type="EMBL" id="JTDE01007571">
    <property type="protein sequence ID" value="KAF7238263.1"/>
    <property type="molecule type" value="Genomic_DNA"/>
</dbReference>
<dbReference type="InterPro" id="IPR003657">
    <property type="entry name" value="WRKY_dom"/>
</dbReference>
<organism evidence="2 3">
    <name type="scientific">Paragonimus skrjabini miyazakii</name>
    <dbReference type="NCBI Taxonomy" id="59628"/>
    <lineage>
        <taxon>Eukaryota</taxon>
        <taxon>Metazoa</taxon>
        <taxon>Spiralia</taxon>
        <taxon>Lophotrochozoa</taxon>
        <taxon>Platyhelminthes</taxon>
        <taxon>Trematoda</taxon>
        <taxon>Digenea</taxon>
        <taxon>Plagiorchiida</taxon>
        <taxon>Troglotremata</taxon>
        <taxon>Troglotrematidae</taxon>
        <taxon>Paragonimus</taxon>
    </lineage>
</organism>
<accession>A0A8S9YQQ2</accession>
<protein>
    <recommendedName>
        <fullName evidence="1">WRKY domain-containing protein</fullName>
    </recommendedName>
</protein>
<dbReference type="InterPro" id="IPR052579">
    <property type="entry name" value="Zinc_finger_SWIM"/>
</dbReference>
<evidence type="ECO:0000313" key="3">
    <source>
        <dbReference type="Proteomes" id="UP000822476"/>
    </source>
</evidence>
<evidence type="ECO:0000313" key="2">
    <source>
        <dbReference type="EMBL" id="KAF7238263.1"/>
    </source>
</evidence>
<comment type="caution">
    <text evidence="2">The sequence shown here is derived from an EMBL/GenBank/DDBJ whole genome shotgun (WGS) entry which is preliminary data.</text>
</comment>
<dbReference type="PROSITE" id="PS50811">
    <property type="entry name" value="WRKY"/>
    <property type="match status" value="1"/>
</dbReference>
<gene>
    <name evidence="2" type="ORF">EG68_10969</name>
</gene>
<dbReference type="InterPro" id="IPR048325">
    <property type="entry name" value="ZSWIM3_N"/>
</dbReference>
<feature type="domain" description="WRKY" evidence="1">
    <location>
        <begin position="57"/>
        <end position="109"/>
    </location>
</feature>
<reference evidence="2" key="1">
    <citation type="submission" date="2019-07" db="EMBL/GenBank/DDBJ databases">
        <title>Annotation for the trematode Paragonimus miyazaki's.</title>
        <authorList>
            <person name="Choi Y.-J."/>
        </authorList>
    </citation>
    <scope>NUCLEOTIDE SEQUENCE</scope>
    <source>
        <strain evidence="2">Japan</strain>
    </source>
</reference>
<dbReference type="PANTHER" id="PTHR31569">
    <property type="entry name" value="SWIM-TYPE DOMAIN-CONTAINING PROTEIN"/>
    <property type="match status" value="1"/>
</dbReference>
<dbReference type="AlphaFoldDB" id="A0A8S9YQQ2"/>
<dbReference type="Proteomes" id="UP000822476">
    <property type="component" value="Unassembled WGS sequence"/>
</dbReference>
<dbReference type="PANTHER" id="PTHR31569:SF4">
    <property type="entry name" value="SWIM-TYPE DOMAIN-CONTAINING PROTEIN"/>
    <property type="match status" value="1"/>
</dbReference>
<sequence>MPANDAFVELFVGRRFTSLAEFEETLSEYMKANFVNFVVATSVRTANSRLRYDSISYRCVHCPRRGSQSKGIRKVNTQTTGCSARFHVRRRRGALVVSSYDMEHNHPISRSLYERHPLNRHLTPEEINETRPLFLCNTSISYLKQYVADTYGKCLTTQDIVNIRSRLKPYPLTMEFEETVNRDNVNIV</sequence>
<dbReference type="GO" id="GO:0003700">
    <property type="term" value="F:DNA-binding transcription factor activity"/>
    <property type="evidence" value="ECO:0007669"/>
    <property type="project" value="InterPro"/>
</dbReference>
<keyword evidence="3" id="KW-1185">Reference proteome</keyword>
<dbReference type="GO" id="GO:0043565">
    <property type="term" value="F:sequence-specific DNA binding"/>
    <property type="evidence" value="ECO:0007669"/>
    <property type="project" value="InterPro"/>
</dbReference>
<dbReference type="OrthoDB" id="6228167at2759"/>
<dbReference type="Pfam" id="PF21599">
    <property type="entry name" value="ZSWIM3_N"/>
    <property type="match status" value="1"/>
</dbReference>
<name>A0A8S9YQQ2_9TREM</name>
<proteinExistence type="predicted"/>